<keyword evidence="9 13" id="KW-0963">Cytoplasm</keyword>
<feature type="binding site" evidence="13">
    <location>
        <position position="204"/>
    </location>
    <ligand>
        <name>substrate</name>
    </ligand>
</feature>
<comment type="function">
    <text evidence="12 13">Involved in the gluconeogenesis. Catalyzes stereospecifically the conversion of dihydroxyacetone phosphate (DHAP) to D-glyceraldehyde-3-phosphate (G3P).</text>
</comment>
<evidence type="ECO:0000256" key="10">
    <source>
        <dbReference type="ARBA" id="ARBA00023152"/>
    </source>
</evidence>
<evidence type="ECO:0000256" key="14">
    <source>
        <dbReference type="RuleBase" id="RU363013"/>
    </source>
</evidence>
<dbReference type="PANTHER" id="PTHR21139">
    <property type="entry name" value="TRIOSEPHOSPHATE ISOMERASE"/>
    <property type="match status" value="1"/>
</dbReference>
<comment type="subcellular location">
    <subcellularLocation>
        <location evidence="13 14">Cytoplasm</location>
    </subcellularLocation>
</comment>
<evidence type="ECO:0000313" key="16">
    <source>
        <dbReference type="Proteomes" id="UP000076077"/>
    </source>
</evidence>
<evidence type="ECO:0000256" key="5">
    <source>
        <dbReference type="ARBA" id="ARBA00011738"/>
    </source>
</evidence>
<evidence type="ECO:0000256" key="13">
    <source>
        <dbReference type="HAMAP-Rule" id="MF_00147"/>
    </source>
</evidence>
<comment type="pathway">
    <text evidence="13 14">Carbohydrate degradation; glycolysis; D-glyceraldehyde 3-phosphate from glycerone phosphate: step 1/1.</text>
</comment>
<comment type="pathway">
    <text evidence="3">Carbohydrate metabolism; erythritol degradation.</text>
</comment>
<feature type="active site" description="Electrophile" evidence="13">
    <location>
        <position position="91"/>
    </location>
</feature>
<proteinExistence type="inferred from homology"/>
<dbReference type="Pfam" id="PF00121">
    <property type="entry name" value="TIM"/>
    <property type="match status" value="1"/>
</dbReference>
<comment type="pathway">
    <text evidence="2 13 14">Carbohydrate biosynthesis; gluconeogenesis.</text>
</comment>
<organism evidence="15 16">
    <name type="scientific">Microbulbifer thermotolerans</name>
    <dbReference type="NCBI Taxonomy" id="252514"/>
    <lineage>
        <taxon>Bacteria</taxon>
        <taxon>Pseudomonadati</taxon>
        <taxon>Pseudomonadota</taxon>
        <taxon>Gammaproteobacteria</taxon>
        <taxon>Cellvibrionales</taxon>
        <taxon>Microbulbiferaceae</taxon>
        <taxon>Microbulbifer</taxon>
    </lineage>
</organism>
<dbReference type="GO" id="GO:0006094">
    <property type="term" value="P:gluconeogenesis"/>
    <property type="evidence" value="ECO:0007669"/>
    <property type="project" value="UniProtKB-UniRule"/>
</dbReference>
<feature type="binding site" evidence="13">
    <location>
        <begin position="225"/>
        <end position="226"/>
    </location>
    <ligand>
        <name>substrate</name>
    </ligand>
</feature>
<dbReference type="STRING" id="252514.A3224_03815"/>
<evidence type="ECO:0000313" key="15">
    <source>
        <dbReference type="EMBL" id="AMX01828.1"/>
    </source>
</evidence>
<evidence type="ECO:0000256" key="9">
    <source>
        <dbReference type="ARBA" id="ARBA00022490"/>
    </source>
</evidence>
<dbReference type="AlphaFoldDB" id="A0A143HJE6"/>
<sequence>MRIPLVAANWKMNGSREFAEQFFSALNLDGASCEVVVCPPFPYLPLVAEKAGEMVALGAQNLSEEVSGAFTGEVSASMLLDWGVRYAIVGHSERRSLYGESSEQVARKFVAAQTAGLTPILCVGESRQEREEGRTLEVIGRQLQAVAEVAGSDGWKCSVIAYEPVWAIGTGVTATPEQAQEVHRFIRGRLGDAGATVRILYGGSVKADNAESLFTQVDIDGALVGGASLKAEEFAKICRAAD</sequence>
<name>A0A143HJE6_MICTH</name>
<comment type="subunit">
    <text evidence="5 13 14">Homodimer.</text>
</comment>
<evidence type="ECO:0000256" key="6">
    <source>
        <dbReference type="ARBA" id="ARBA00011940"/>
    </source>
</evidence>
<dbReference type="InterPro" id="IPR035990">
    <property type="entry name" value="TIM_sf"/>
</dbReference>
<dbReference type="Gene3D" id="3.20.20.70">
    <property type="entry name" value="Aldolase class I"/>
    <property type="match status" value="1"/>
</dbReference>
<dbReference type="GO" id="GO:0005829">
    <property type="term" value="C:cytosol"/>
    <property type="evidence" value="ECO:0007669"/>
    <property type="project" value="TreeGrafter"/>
</dbReference>
<gene>
    <name evidence="13" type="primary">tpiA</name>
    <name evidence="15" type="ORF">A3224_03815</name>
</gene>
<dbReference type="EMBL" id="CP014864">
    <property type="protein sequence ID" value="AMX01828.1"/>
    <property type="molecule type" value="Genomic_DNA"/>
</dbReference>
<dbReference type="RefSeq" id="WP_067151726.1">
    <property type="nucleotide sequence ID" value="NZ_CP014864.1"/>
</dbReference>
<dbReference type="KEGG" id="mthd:A3224_03815"/>
<evidence type="ECO:0000256" key="12">
    <source>
        <dbReference type="ARBA" id="ARBA00055680"/>
    </source>
</evidence>
<dbReference type="FunFam" id="3.20.20.70:FF:000020">
    <property type="entry name" value="Triosephosphate isomerase"/>
    <property type="match status" value="1"/>
</dbReference>
<dbReference type="SUPFAM" id="SSF51351">
    <property type="entry name" value="Triosephosphate isomerase (TIM)"/>
    <property type="match status" value="1"/>
</dbReference>
<dbReference type="HAMAP" id="MF_00147_B">
    <property type="entry name" value="TIM_B"/>
    <property type="match status" value="1"/>
</dbReference>
<evidence type="ECO:0000256" key="1">
    <source>
        <dbReference type="ARBA" id="ARBA00000474"/>
    </source>
</evidence>
<dbReference type="InterPro" id="IPR013785">
    <property type="entry name" value="Aldolase_TIM"/>
</dbReference>
<feature type="binding site" evidence="13">
    <location>
        <position position="169"/>
    </location>
    <ligand>
        <name>substrate</name>
    </ligand>
</feature>
<evidence type="ECO:0000256" key="11">
    <source>
        <dbReference type="ARBA" id="ARBA00023235"/>
    </source>
</evidence>
<protein>
    <recommendedName>
        <fullName evidence="7 13">Triosephosphate isomerase</fullName>
        <shortName evidence="13">TIM</shortName>
        <shortName evidence="13">TPI</shortName>
        <ecNumber evidence="6 13">5.3.1.1</ecNumber>
    </recommendedName>
    <alternativeName>
        <fullName evidence="13">Triose-phosphate isomerase</fullName>
    </alternativeName>
</protein>
<dbReference type="UniPathway" id="UPA00109">
    <property type="reaction ID" value="UER00189"/>
</dbReference>
<feature type="binding site" evidence="13">
    <location>
        <begin position="9"/>
        <end position="11"/>
    </location>
    <ligand>
        <name>substrate</name>
    </ligand>
</feature>
<accession>A0A143HJE6</accession>
<dbReference type="GO" id="GO:0046166">
    <property type="term" value="P:glyceraldehyde-3-phosphate biosynthetic process"/>
    <property type="evidence" value="ECO:0007669"/>
    <property type="project" value="TreeGrafter"/>
</dbReference>
<evidence type="ECO:0000256" key="8">
    <source>
        <dbReference type="ARBA" id="ARBA00022432"/>
    </source>
</evidence>
<dbReference type="PROSITE" id="PS51440">
    <property type="entry name" value="TIM_2"/>
    <property type="match status" value="1"/>
</dbReference>
<dbReference type="GO" id="GO:0019563">
    <property type="term" value="P:glycerol catabolic process"/>
    <property type="evidence" value="ECO:0007669"/>
    <property type="project" value="TreeGrafter"/>
</dbReference>
<dbReference type="NCBIfam" id="TIGR00419">
    <property type="entry name" value="tim"/>
    <property type="match status" value="1"/>
</dbReference>
<comment type="catalytic activity">
    <reaction evidence="1 13 14">
        <text>D-glyceraldehyde 3-phosphate = dihydroxyacetone phosphate</text>
        <dbReference type="Rhea" id="RHEA:18585"/>
        <dbReference type="ChEBI" id="CHEBI:57642"/>
        <dbReference type="ChEBI" id="CHEBI:59776"/>
        <dbReference type="EC" id="5.3.1.1"/>
    </reaction>
</comment>
<evidence type="ECO:0000256" key="7">
    <source>
        <dbReference type="ARBA" id="ARBA00019397"/>
    </source>
</evidence>
<comment type="similarity">
    <text evidence="4 13 14">Belongs to the triosephosphate isomerase family.</text>
</comment>
<dbReference type="CDD" id="cd00311">
    <property type="entry name" value="TIM"/>
    <property type="match status" value="1"/>
</dbReference>
<dbReference type="UniPathway" id="UPA00138"/>
<reference evidence="16" key="1">
    <citation type="submission" date="2016-03" db="EMBL/GenBank/DDBJ databases">
        <authorList>
            <person name="Lee Y.-S."/>
            <person name="Choi Y.-L."/>
        </authorList>
    </citation>
    <scope>NUCLEOTIDE SEQUENCE [LARGE SCALE GENOMIC DNA]</scope>
    <source>
        <strain evidence="16">DAU221</strain>
    </source>
</reference>
<dbReference type="EC" id="5.3.1.1" evidence="6 13"/>
<dbReference type="OrthoDB" id="9809429at2"/>
<dbReference type="InterPro" id="IPR022896">
    <property type="entry name" value="TrioseP_Isoase_bac/euk"/>
</dbReference>
<dbReference type="Proteomes" id="UP000076077">
    <property type="component" value="Chromosome"/>
</dbReference>
<dbReference type="GO" id="GO:0004807">
    <property type="term" value="F:triose-phosphate isomerase activity"/>
    <property type="evidence" value="ECO:0007669"/>
    <property type="project" value="UniProtKB-UniRule"/>
</dbReference>
<evidence type="ECO:0000256" key="3">
    <source>
        <dbReference type="ARBA" id="ARBA00004939"/>
    </source>
</evidence>
<keyword evidence="11 13" id="KW-0413">Isomerase</keyword>
<dbReference type="PANTHER" id="PTHR21139:SF42">
    <property type="entry name" value="TRIOSEPHOSPHATE ISOMERASE"/>
    <property type="match status" value="1"/>
</dbReference>
<keyword evidence="8 13" id="KW-0312">Gluconeogenesis</keyword>
<dbReference type="GeneID" id="76607179"/>
<evidence type="ECO:0000256" key="2">
    <source>
        <dbReference type="ARBA" id="ARBA00004742"/>
    </source>
</evidence>
<evidence type="ECO:0000256" key="4">
    <source>
        <dbReference type="ARBA" id="ARBA00007422"/>
    </source>
</evidence>
<feature type="active site" description="Proton acceptor" evidence="13">
    <location>
        <position position="163"/>
    </location>
</feature>
<dbReference type="InterPro" id="IPR000652">
    <property type="entry name" value="Triosephosphate_isomerase"/>
</dbReference>
<dbReference type="GO" id="GO:0006096">
    <property type="term" value="P:glycolytic process"/>
    <property type="evidence" value="ECO:0007669"/>
    <property type="project" value="UniProtKB-UniRule"/>
</dbReference>
<dbReference type="InterPro" id="IPR020861">
    <property type="entry name" value="Triosephosphate_isomerase_AS"/>
</dbReference>
<keyword evidence="16" id="KW-1185">Reference proteome</keyword>
<keyword evidence="10 13" id="KW-0324">Glycolysis</keyword>
<dbReference type="PROSITE" id="PS00171">
    <property type="entry name" value="TIM_1"/>
    <property type="match status" value="1"/>
</dbReference>